<protein>
    <submittedName>
        <fullName evidence="1">Uncharacterized protein</fullName>
    </submittedName>
</protein>
<reference evidence="1" key="1">
    <citation type="submission" date="2022-03" db="EMBL/GenBank/DDBJ databases">
        <authorList>
            <person name="Leyn A S."/>
        </authorList>
    </citation>
    <scope>NUCLEOTIDE SEQUENCE</scope>
    <source>
        <strain evidence="1">Streptomyces globisporus 4-3</strain>
    </source>
</reference>
<dbReference type="RefSeq" id="WP_044375477.1">
    <property type="nucleotide sequence ID" value="NZ_BMTG01000012.1"/>
</dbReference>
<dbReference type="Proteomes" id="UP001154015">
    <property type="component" value="Unassembled WGS sequence"/>
</dbReference>
<organism evidence="1 2">
    <name type="scientific">Streptomyces globisporus</name>
    <dbReference type="NCBI Taxonomy" id="1908"/>
    <lineage>
        <taxon>Bacteria</taxon>
        <taxon>Bacillati</taxon>
        <taxon>Actinomycetota</taxon>
        <taxon>Actinomycetes</taxon>
        <taxon>Kitasatosporales</taxon>
        <taxon>Streptomycetaceae</taxon>
        <taxon>Streptomyces</taxon>
    </lineage>
</organism>
<proteinExistence type="predicted"/>
<sequence>MLTSQGFDHLHLEQEKEQKAAVDHPFSLILEFLEVRDAPWALTPMYAQYHHMRTSLHEGDPS</sequence>
<evidence type="ECO:0000313" key="1">
    <source>
        <dbReference type="EMBL" id="CAH9415087.1"/>
    </source>
</evidence>
<accession>A0ABM9GUF2</accession>
<keyword evidence="2" id="KW-1185">Reference proteome</keyword>
<evidence type="ECO:0000313" key="2">
    <source>
        <dbReference type="Proteomes" id="UP001154015"/>
    </source>
</evidence>
<comment type="caution">
    <text evidence="1">The sequence shown here is derived from an EMBL/GenBank/DDBJ whole genome shotgun (WGS) entry which is preliminary data.</text>
</comment>
<dbReference type="EMBL" id="CAKXYP010000005">
    <property type="protein sequence ID" value="CAH9415087.1"/>
    <property type="molecule type" value="Genomic_DNA"/>
</dbReference>
<gene>
    <name evidence="1" type="ORF">SGL43_02099</name>
</gene>
<name>A0ABM9GUF2_STRGL</name>